<dbReference type="Proteomes" id="UP000046395">
    <property type="component" value="Unassembled WGS sequence"/>
</dbReference>
<protein>
    <submittedName>
        <fullName evidence="3">C2H2-type domain-containing protein</fullName>
    </submittedName>
</protein>
<dbReference type="WBParaSite" id="TMUE_1000004898.1">
    <property type="protein sequence ID" value="TMUE_1000004898.1"/>
    <property type="gene ID" value="WBGene00299140"/>
</dbReference>
<evidence type="ECO:0000313" key="3">
    <source>
        <dbReference type="WBParaSite" id="TMUE_1000004898.1"/>
    </source>
</evidence>
<dbReference type="PROSITE" id="PS51257">
    <property type="entry name" value="PROKAR_LIPOPROTEIN"/>
    <property type="match status" value="1"/>
</dbReference>
<reference evidence="3" key="1">
    <citation type="submission" date="2019-12" db="UniProtKB">
        <authorList>
            <consortium name="WormBaseParasite"/>
        </authorList>
    </citation>
    <scope>IDENTIFICATION</scope>
</reference>
<sequence>MLKAQQTALINDLQILASWAAICSCTVLNTMRRNGCMHFRPPIKRSYRGPIYGRPHSERLDRHRERYYYNRHPQHHYAYRAEDERRDDFNRMDHGQFNYLDRHPWASRRLLSYHEAQIPEEDHGRRGVKRPHSSAVGFYHKRLKVGVDEREMINHGYYKTGQGRTILPQWNCTQGQFFRRRNEKIIHFSMMSEIRETNDTGLSYTFFYEDFHGYRPRCHSCRIEFQSRHTLKEHMQTYSHICKTLSYCSAGVNQKSGGVACLSNVAGPAKYRSSKGTTPMTLRNCEALEASSTDDRHLTGYTRESTPVDLIFQPEGMVEVEHDAIFPQLVKAYEEHSCAHPSFQVMALSRDDVSQKNENARQYGTQHAILPQNKEELEPGEIESSSDSDLIMWSSDCECAEQKETCYDGVLGEDDDIFMP</sequence>
<evidence type="ECO:0000259" key="1">
    <source>
        <dbReference type="PROSITE" id="PS00028"/>
    </source>
</evidence>
<evidence type="ECO:0000313" key="2">
    <source>
        <dbReference type="Proteomes" id="UP000046395"/>
    </source>
</evidence>
<dbReference type="PROSITE" id="PS00028">
    <property type="entry name" value="ZINC_FINGER_C2H2_1"/>
    <property type="match status" value="1"/>
</dbReference>
<accession>A0A5S6QCF6</accession>
<dbReference type="AlphaFoldDB" id="A0A5S6QCF6"/>
<proteinExistence type="predicted"/>
<feature type="domain" description="C2H2-type" evidence="1">
    <location>
        <begin position="218"/>
        <end position="240"/>
    </location>
</feature>
<organism evidence="2 3">
    <name type="scientific">Trichuris muris</name>
    <name type="common">Mouse whipworm</name>
    <dbReference type="NCBI Taxonomy" id="70415"/>
    <lineage>
        <taxon>Eukaryota</taxon>
        <taxon>Metazoa</taxon>
        <taxon>Ecdysozoa</taxon>
        <taxon>Nematoda</taxon>
        <taxon>Enoplea</taxon>
        <taxon>Dorylaimia</taxon>
        <taxon>Trichinellida</taxon>
        <taxon>Trichuridae</taxon>
        <taxon>Trichuris</taxon>
    </lineage>
</organism>
<dbReference type="InterPro" id="IPR013087">
    <property type="entry name" value="Znf_C2H2_type"/>
</dbReference>
<keyword evidence="2" id="KW-1185">Reference proteome</keyword>
<name>A0A5S6QCF6_TRIMR</name>